<dbReference type="Proteomes" id="UP000033452">
    <property type="component" value="Unassembled WGS sequence"/>
</dbReference>
<dbReference type="NCBIfam" id="TIGR03882">
    <property type="entry name" value="cyclo_dehyd_2"/>
    <property type="match status" value="1"/>
</dbReference>
<sequence>MKLFIAGSFGRDVATRLSKFVDIKVFSITEATDKAVLSDILMDETFVGSVTHRPYTPELLNINTLAFERGFNWLPIENHGQRMTFGPLVKPHEGPCYACYQKRLWTHHKAPQREQVVSAYYQANAEYGVPGHLPSMTELAVQAMLAGLQCSTENAGEFKVFDVVSGSILESQVIGVHGCPICGEDTNEQGAGSRFTSHLVPALGEILE</sequence>
<accession>A0A0F4QUQ4</accession>
<dbReference type="OrthoDB" id="2679713at2"/>
<proteinExistence type="predicted"/>
<evidence type="ECO:0000313" key="2">
    <source>
        <dbReference type="Proteomes" id="UP000033452"/>
    </source>
</evidence>
<dbReference type="InterPro" id="IPR022291">
    <property type="entry name" value="Bacteriocin_synth_cyclodeHase"/>
</dbReference>
<name>A0A0F4QUQ4_9GAMM</name>
<evidence type="ECO:0000313" key="1">
    <source>
        <dbReference type="EMBL" id="KJZ11436.1"/>
    </source>
</evidence>
<keyword evidence="2" id="KW-1185">Reference proteome</keyword>
<dbReference type="AlphaFoldDB" id="A0A0F4QUQ4"/>
<dbReference type="Gene3D" id="3.40.50.720">
    <property type="entry name" value="NAD(P)-binding Rossmann-like Domain"/>
    <property type="match status" value="1"/>
</dbReference>
<dbReference type="PATRIC" id="fig|43658.5.peg.1268"/>
<comment type="caution">
    <text evidence="1">The sequence shown here is derived from an EMBL/GenBank/DDBJ whole genome shotgun (WGS) entry which is preliminary data.</text>
</comment>
<dbReference type="EMBL" id="JXYA01000010">
    <property type="protein sequence ID" value="KJZ11436.1"/>
    <property type="molecule type" value="Genomic_DNA"/>
</dbReference>
<dbReference type="RefSeq" id="WP_046004060.1">
    <property type="nucleotide sequence ID" value="NZ_JXYA01000010.1"/>
</dbReference>
<reference evidence="1 2" key="1">
    <citation type="journal article" date="2015" name="BMC Genomics">
        <title>Genome mining reveals unlocked bioactive potential of marine Gram-negative bacteria.</title>
        <authorList>
            <person name="Machado H."/>
            <person name="Sonnenschein E.C."/>
            <person name="Melchiorsen J."/>
            <person name="Gram L."/>
        </authorList>
    </citation>
    <scope>NUCLEOTIDE SEQUENCE [LARGE SCALE GENOMIC DNA]</scope>
    <source>
        <strain evidence="1 2">S2471</strain>
    </source>
</reference>
<organism evidence="1 2">
    <name type="scientific">Pseudoalteromonas rubra</name>
    <dbReference type="NCBI Taxonomy" id="43658"/>
    <lineage>
        <taxon>Bacteria</taxon>
        <taxon>Pseudomonadati</taxon>
        <taxon>Pseudomonadota</taxon>
        <taxon>Gammaproteobacteria</taxon>
        <taxon>Alteromonadales</taxon>
        <taxon>Pseudoalteromonadaceae</taxon>
        <taxon>Pseudoalteromonas</taxon>
    </lineage>
</organism>
<gene>
    <name evidence="1" type="ORF">TW77_06055</name>
</gene>
<evidence type="ECO:0008006" key="3">
    <source>
        <dbReference type="Google" id="ProtNLM"/>
    </source>
</evidence>
<protein>
    <recommendedName>
        <fullName evidence="3">THIF-type NAD/FAD binding fold domain-containing protein</fullName>
    </recommendedName>
</protein>